<dbReference type="InterPro" id="IPR036527">
    <property type="entry name" value="SCP2_sterol-bd_dom_sf"/>
</dbReference>
<protein>
    <submittedName>
        <fullName evidence="3">Mycothiol-dependent maleylpyruvate isomerase</fullName>
    </submittedName>
</protein>
<feature type="domain" description="Mycothiol-dependent maleylpyruvate isomerase metal-binding" evidence="2">
    <location>
        <begin position="18"/>
        <end position="153"/>
    </location>
</feature>
<gene>
    <name evidence="3" type="ORF">ERS450000_04005</name>
</gene>
<dbReference type="RefSeq" id="WP_060593829.1">
    <property type="nucleotide sequence ID" value="NZ_CP031418.1"/>
</dbReference>
<dbReference type="InterPro" id="IPR034660">
    <property type="entry name" value="DinB/YfiT-like"/>
</dbReference>
<evidence type="ECO:0000259" key="1">
    <source>
        <dbReference type="Pfam" id="PF07398"/>
    </source>
</evidence>
<dbReference type="GO" id="GO:0046872">
    <property type="term" value="F:metal ion binding"/>
    <property type="evidence" value="ECO:0007669"/>
    <property type="project" value="InterPro"/>
</dbReference>
<dbReference type="Proteomes" id="UP000057820">
    <property type="component" value="Plasmid 2"/>
</dbReference>
<organism evidence="3 4">
    <name type="scientific">Nocardia farcinica</name>
    <dbReference type="NCBI Taxonomy" id="37329"/>
    <lineage>
        <taxon>Bacteria</taxon>
        <taxon>Bacillati</taxon>
        <taxon>Actinomycetota</taxon>
        <taxon>Actinomycetes</taxon>
        <taxon>Mycobacteriales</taxon>
        <taxon>Nocardiaceae</taxon>
        <taxon>Nocardia</taxon>
    </lineage>
</organism>
<keyword evidence="3" id="KW-0670">Pyruvate</keyword>
<feature type="domain" description="MDMPI C-terminal" evidence="1">
    <location>
        <begin position="161"/>
        <end position="239"/>
    </location>
</feature>
<geneLocation type="plasmid" evidence="3">
    <name>2</name>
</geneLocation>
<dbReference type="SUPFAM" id="SSF109854">
    <property type="entry name" value="DinB/YfiT-like putative metalloenzymes"/>
    <property type="match status" value="1"/>
</dbReference>
<dbReference type="Pfam" id="PF11716">
    <property type="entry name" value="MDMPI_N"/>
    <property type="match status" value="1"/>
</dbReference>
<dbReference type="InterPro" id="IPR010872">
    <property type="entry name" value="MDMPI_C-term_domain"/>
</dbReference>
<dbReference type="SUPFAM" id="SSF55718">
    <property type="entry name" value="SCP-like"/>
    <property type="match status" value="1"/>
</dbReference>
<accession>A0A0H5P078</accession>
<dbReference type="EMBL" id="LN868939">
    <property type="protein sequence ID" value="CRY80714.1"/>
    <property type="molecule type" value="Genomic_DNA"/>
</dbReference>
<evidence type="ECO:0000313" key="4">
    <source>
        <dbReference type="Proteomes" id="UP000057820"/>
    </source>
</evidence>
<dbReference type="InterPro" id="IPR024344">
    <property type="entry name" value="MDMPI_metal-binding"/>
</dbReference>
<name>A0A0H5P078_NOCFR</name>
<dbReference type="InterPro" id="IPR017517">
    <property type="entry name" value="Maleyloyr_isom"/>
</dbReference>
<dbReference type="Pfam" id="PF07398">
    <property type="entry name" value="MDMPI_C"/>
    <property type="match status" value="1"/>
</dbReference>
<dbReference type="Gene3D" id="3.30.1050.20">
    <property type="match status" value="1"/>
</dbReference>
<dbReference type="NCBIfam" id="TIGR03083">
    <property type="entry name" value="maleylpyruvate isomerase family mycothiol-dependent enzyme"/>
    <property type="match status" value="1"/>
</dbReference>
<dbReference type="KEGG" id="nfr:ERS450000_04005"/>
<dbReference type="GO" id="GO:0016853">
    <property type="term" value="F:isomerase activity"/>
    <property type="evidence" value="ECO:0007669"/>
    <property type="project" value="UniProtKB-KW"/>
</dbReference>
<keyword evidence="3" id="KW-0614">Plasmid</keyword>
<evidence type="ECO:0000313" key="3">
    <source>
        <dbReference type="EMBL" id="CRY80714.1"/>
    </source>
</evidence>
<evidence type="ECO:0000259" key="2">
    <source>
        <dbReference type="Pfam" id="PF11716"/>
    </source>
</evidence>
<reference evidence="4" key="1">
    <citation type="submission" date="2015-03" db="EMBL/GenBank/DDBJ databases">
        <authorList>
            <consortium name="Pathogen Informatics"/>
        </authorList>
    </citation>
    <scope>NUCLEOTIDE SEQUENCE [LARGE SCALE GENOMIC DNA]</scope>
    <source>
        <strain evidence="4">NCTC11134</strain>
        <plasmid evidence="4">2</plasmid>
    </source>
</reference>
<sequence>MTSDAHDLTPRTTLDQVAASTARLLETVRDLTDADLTAASPLPGWTRGHVVTHLARNADSLVNLLIWARTGVEIAQYPSTFLRDFDIDAGAPRPAEQQVLDLDAAVTRFTALADSAPPDAWGAVVRTRQGRPIAAAEIAWMRLLEVEIHHVDLGVDYTPDDWPNTFVARALPGVATDLAKAVSPDTEAFDLQATDTPFTATLGTGAPVHTVAGTSAHLLAWLLGRSTGESLSGPLPELPAWR</sequence>
<keyword evidence="3" id="KW-0413">Isomerase</keyword>
<dbReference type="AlphaFoldDB" id="A0A0H5P078"/>
<dbReference type="Gene3D" id="1.20.120.450">
    <property type="entry name" value="dinb family like domain"/>
    <property type="match status" value="1"/>
</dbReference>
<proteinExistence type="predicted"/>